<accession>A0A832N373</accession>
<dbReference type="Pfam" id="PF07254">
    <property type="entry name" value="Cpta_toxin"/>
    <property type="match status" value="1"/>
</dbReference>
<feature type="non-terminal residue" evidence="2">
    <location>
        <position position="135"/>
    </location>
</feature>
<dbReference type="InterPro" id="IPR009883">
    <property type="entry name" value="YgfX"/>
</dbReference>
<protein>
    <submittedName>
        <fullName evidence="2">Uncharacterized protein</fullName>
    </submittedName>
</protein>
<proteinExistence type="predicted"/>
<dbReference type="Proteomes" id="UP000885832">
    <property type="component" value="Unassembled WGS sequence"/>
</dbReference>
<organism evidence="2">
    <name type="scientific">Candidatus Tenderia electrophaga</name>
    <dbReference type="NCBI Taxonomy" id="1748243"/>
    <lineage>
        <taxon>Bacteria</taxon>
        <taxon>Pseudomonadati</taxon>
        <taxon>Pseudomonadota</taxon>
        <taxon>Gammaproteobacteria</taxon>
        <taxon>Candidatus Tenderiales</taxon>
        <taxon>Candidatus Tenderiaceae</taxon>
        <taxon>Candidatus Tenderia</taxon>
    </lineage>
</organism>
<evidence type="ECO:0000256" key="1">
    <source>
        <dbReference type="SAM" id="Phobius"/>
    </source>
</evidence>
<comment type="caution">
    <text evidence="2">The sequence shown here is derived from an EMBL/GenBank/DDBJ whole genome shotgun (WGS) entry which is preliminary data.</text>
</comment>
<keyword evidence="1" id="KW-0812">Transmembrane</keyword>
<feature type="transmembrane region" description="Helical" evidence="1">
    <location>
        <begin position="20"/>
        <end position="37"/>
    </location>
</feature>
<reference evidence="2" key="1">
    <citation type="journal article" date="2020" name="mSystems">
        <title>Genome- and Community-Level Interaction Insights into Carbon Utilization and Element Cycling Functions of Hydrothermarchaeota in Hydrothermal Sediment.</title>
        <authorList>
            <person name="Zhou Z."/>
            <person name="Liu Y."/>
            <person name="Xu W."/>
            <person name="Pan J."/>
            <person name="Luo Z.H."/>
            <person name="Li M."/>
        </authorList>
    </citation>
    <scope>NUCLEOTIDE SEQUENCE [LARGE SCALE GENOMIC DNA]</scope>
    <source>
        <strain evidence="2">HyVt-505</strain>
    </source>
</reference>
<gene>
    <name evidence="2" type="ORF">ENJ65_02835</name>
</gene>
<dbReference type="AlphaFoldDB" id="A0A832N373"/>
<name>A0A832N373_9GAMM</name>
<dbReference type="EMBL" id="DRNF01000181">
    <property type="protein sequence ID" value="HHJ80550.1"/>
    <property type="molecule type" value="Genomic_DNA"/>
</dbReference>
<keyword evidence="1" id="KW-1133">Transmembrane helix</keyword>
<sequence>MTSSARFAVPFRIILKTSFLLNSALLFMYLGAFYWLWVFDINVWLKLIILAALMIGLINHAGQYLFKKTRRAVTQLVWQDQNLWQLNTATGETIMAELSGSSFVNPWLIVLNFKPEQGGRMLSVVITPDSVDSTA</sequence>
<keyword evidence="1" id="KW-0472">Membrane</keyword>
<evidence type="ECO:0000313" key="2">
    <source>
        <dbReference type="EMBL" id="HHJ80550.1"/>
    </source>
</evidence>
<feature type="transmembrane region" description="Helical" evidence="1">
    <location>
        <begin position="43"/>
        <end position="61"/>
    </location>
</feature>